<evidence type="ECO:0000256" key="8">
    <source>
        <dbReference type="SAM" id="MobiDB-lite"/>
    </source>
</evidence>
<feature type="region of interest" description="Disordered" evidence="8">
    <location>
        <begin position="1"/>
        <end position="111"/>
    </location>
</feature>
<evidence type="ECO:0000256" key="5">
    <source>
        <dbReference type="ARBA" id="ARBA00022833"/>
    </source>
</evidence>
<feature type="compositionally biased region" description="Basic residues" evidence="8">
    <location>
        <begin position="698"/>
        <end position="709"/>
    </location>
</feature>
<feature type="compositionally biased region" description="Low complexity" evidence="8">
    <location>
        <begin position="93"/>
        <end position="106"/>
    </location>
</feature>
<sequence>MAPSRSPRDPKQPSMVGFVTSSRKRKEANVEANQHNKKKTRASDESNNNNNNQEKIDKKKSHNKENAVTTPSKKKGKGKTDSHKKRGRKAKSEVTAVAVENENNNEAEPEHILGIPSHADDDIAFEDGIIDHGEREEDYNENEANSADEPDVIAEESDDDCSALINSNGVVELSPTTATVVSPNGSHGSLMGSPELADGQTVVTTPASDTTPEKKVQVFKCKKCTEVYRNRYYMRKHMLMDHEHQLYKCRICSFTSVFPEKLKSHIIKQHVCKKEKSEALTIQTLKNESEVFEQQAPRKIIMIDGVPLGKVKKVPQCYICDVCGKIYSSKFSLERHVRCHTGERPYQCEVCDFTTSYREHMQRHMTSVHLVVHSDAPRQKYVPKHKRSLDELQKDVSNLEEEIGGNSDGSPVKKRRNILRKRFECAACGLRATHKSDLVEHIKEKHPKAHIVSLDNSDGTKVHLVVTASKKPREARKFTATCTYCSKVFHDNWKYMVHLRSHTGVKPFSCSECEFHATTKMTVRDHIHRKHPGCHEAKLILKLVNITDGSVEEVAIDVPQKEFKCELCFTVFPGNYELKTHKFKEHPEAKPFSCTMCDHKEWGKSSIIIHCAETHPEFDLETLVLRNGRPTKIGPINLPKCDTCAKMFPYQSLLYLHQRTHTGERNYGCDSCDFRTDSKKALTRHILKKHLDSNLAVKPKKTRKQKKTKNMSTGTEDIDETPMATVNDKIIAPSVTSISRAEQSQNSDEVLDETAVASMQEQINASLQ</sequence>
<evidence type="ECO:0000256" key="7">
    <source>
        <dbReference type="PROSITE-ProRule" id="PRU00042"/>
    </source>
</evidence>
<dbReference type="GO" id="GO:0010468">
    <property type="term" value="P:regulation of gene expression"/>
    <property type="evidence" value="ECO:0007669"/>
    <property type="project" value="TreeGrafter"/>
</dbReference>
<feature type="region of interest" description="Disordered" evidence="8">
    <location>
        <begin position="696"/>
        <end position="725"/>
    </location>
</feature>
<feature type="domain" description="C2H2-type" evidence="9">
    <location>
        <begin position="480"/>
        <end position="507"/>
    </location>
</feature>
<evidence type="ECO:0000313" key="11">
    <source>
        <dbReference type="EMBL" id="LAC21765.1"/>
    </source>
</evidence>
<comment type="subcellular location">
    <subcellularLocation>
        <location evidence="1">Nucleus</location>
    </subcellularLocation>
</comment>
<feature type="domain" description="C2H2-type" evidence="9">
    <location>
        <begin position="563"/>
        <end position="591"/>
    </location>
</feature>
<evidence type="ECO:0000256" key="2">
    <source>
        <dbReference type="ARBA" id="ARBA00022723"/>
    </source>
</evidence>
<reference evidence="10" key="2">
    <citation type="journal article" date="2018" name="Biosci. Biotechnol. Biochem.">
        <title>Polysaccharide hydrolase of the hadal zone amphipods Hirondellea gigas.</title>
        <authorList>
            <person name="Kobayashi H."/>
            <person name="Nagahama T."/>
            <person name="Arai W."/>
            <person name="Sasagawa Y."/>
            <person name="Umeda M."/>
            <person name="Hayashi T."/>
            <person name="Nikaido I."/>
            <person name="Watanabe H."/>
            <person name="Oguri K."/>
            <person name="Kitazato H."/>
            <person name="Fujioka K."/>
            <person name="Kido Y."/>
            <person name="Takami H."/>
        </authorList>
    </citation>
    <scope>NUCLEOTIDE SEQUENCE</scope>
    <source>
        <tissue evidence="10">Whole body</tissue>
    </source>
</reference>
<evidence type="ECO:0000256" key="4">
    <source>
        <dbReference type="ARBA" id="ARBA00022771"/>
    </source>
</evidence>
<evidence type="ECO:0000256" key="1">
    <source>
        <dbReference type="ARBA" id="ARBA00004123"/>
    </source>
</evidence>
<dbReference type="PROSITE" id="PS00028">
    <property type="entry name" value="ZINC_FINGER_C2H2_1"/>
    <property type="match status" value="5"/>
</dbReference>
<dbReference type="Pfam" id="PF00096">
    <property type="entry name" value="zf-C2H2"/>
    <property type="match status" value="3"/>
</dbReference>
<feature type="compositionally biased region" description="Basic and acidic residues" evidence="8">
    <location>
        <begin position="1"/>
        <end position="11"/>
    </location>
</feature>
<dbReference type="EMBL" id="IACT01002490">
    <property type="protein sequence ID" value="LAC21765.1"/>
    <property type="molecule type" value="mRNA"/>
</dbReference>
<evidence type="ECO:0000259" key="9">
    <source>
        <dbReference type="PROSITE" id="PS50157"/>
    </source>
</evidence>
<feature type="domain" description="C2H2-type" evidence="9">
    <location>
        <begin position="318"/>
        <end position="345"/>
    </location>
</feature>
<name>A0A2P2I3E8_9CRUS</name>
<feature type="domain" description="C2H2-type" evidence="9">
    <location>
        <begin position="639"/>
        <end position="666"/>
    </location>
</feature>
<keyword evidence="3" id="KW-0677">Repeat</keyword>
<dbReference type="EMBL" id="IACF01002896">
    <property type="protein sequence ID" value="LAB68531.1"/>
    <property type="molecule type" value="mRNA"/>
</dbReference>
<feature type="compositionally biased region" description="Basic residues" evidence="8">
    <location>
        <begin position="72"/>
        <end position="89"/>
    </location>
</feature>
<feature type="domain" description="C2H2-type" evidence="9">
    <location>
        <begin position="423"/>
        <end position="446"/>
    </location>
</feature>
<dbReference type="SMART" id="SM00355">
    <property type="entry name" value="ZnF_C2H2"/>
    <property type="match status" value="11"/>
</dbReference>
<dbReference type="InterPro" id="IPR013087">
    <property type="entry name" value="Znf_C2H2_type"/>
</dbReference>
<dbReference type="GO" id="GO:0005634">
    <property type="term" value="C:nucleus"/>
    <property type="evidence" value="ECO:0007669"/>
    <property type="project" value="UniProtKB-SubCell"/>
</dbReference>
<dbReference type="GO" id="GO:0008270">
    <property type="term" value="F:zinc ion binding"/>
    <property type="evidence" value="ECO:0007669"/>
    <property type="project" value="UniProtKB-KW"/>
</dbReference>
<dbReference type="PROSITE" id="PS50157">
    <property type="entry name" value="ZINC_FINGER_C2H2_2"/>
    <property type="match status" value="6"/>
</dbReference>
<accession>A0A2P2I3E8</accession>
<protein>
    <submittedName>
        <fullName evidence="10">Zinc finger protein 62-like</fullName>
    </submittedName>
</protein>
<keyword evidence="5" id="KW-0862">Zinc</keyword>
<dbReference type="PANTHER" id="PTHR24403">
    <property type="entry name" value="ZINC FINGER PROTEIN"/>
    <property type="match status" value="1"/>
</dbReference>
<organism evidence="10">
    <name type="scientific">Hirondellea gigas</name>
    <dbReference type="NCBI Taxonomy" id="1518452"/>
    <lineage>
        <taxon>Eukaryota</taxon>
        <taxon>Metazoa</taxon>
        <taxon>Ecdysozoa</taxon>
        <taxon>Arthropoda</taxon>
        <taxon>Crustacea</taxon>
        <taxon>Multicrustacea</taxon>
        <taxon>Malacostraca</taxon>
        <taxon>Eumalacostraca</taxon>
        <taxon>Peracarida</taxon>
        <taxon>Amphipoda</taxon>
        <taxon>Amphilochidea</taxon>
        <taxon>Lysianassida</taxon>
        <taxon>Lysianassidira</taxon>
        <taxon>Lysianassoidea</taxon>
        <taxon>Lysianassidae</taxon>
        <taxon>Hirondellea</taxon>
    </lineage>
</organism>
<proteinExistence type="evidence at transcript level"/>
<keyword evidence="2" id="KW-0479">Metal-binding</keyword>
<dbReference type="AlphaFoldDB" id="A0A2P2I3E8"/>
<dbReference type="InterPro" id="IPR036236">
    <property type="entry name" value="Znf_C2H2_sf"/>
</dbReference>
<dbReference type="PANTHER" id="PTHR24403:SF58">
    <property type="entry name" value="ZINC FINGER PROTEIN 462"/>
    <property type="match status" value="1"/>
</dbReference>
<reference evidence="11" key="1">
    <citation type="submission" date="2017-11" db="EMBL/GenBank/DDBJ databases">
        <title>The sensing device of the deep-sea amphipod.</title>
        <authorList>
            <person name="Kobayashi H."/>
            <person name="Nagahama T."/>
            <person name="Arai W."/>
            <person name="Sasagawa Y."/>
            <person name="Umeda M."/>
            <person name="Hayashi T."/>
            <person name="Nikaido I."/>
            <person name="Watanabe H."/>
            <person name="Oguri K."/>
            <person name="Kitazato H."/>
            <person name="Fujioka K."/>
            <person name="Kido Y."/>
            <person name="Takami H."/>
        </authorList>
    </citation>
    <scope>NUCLEOTIDE SEQUENCE</scope>
    <source>
        <tissue evidence="11">Whole body</tissue>
    </source>
</reference>
<dbReference type="InterPro" id="IPR050688">
    <property type="entry name" value="Zinc_finger/UBP_domain"/>
</dbReference>
<dbReference type="FunFam" id="3.30.160.60:FF:000446">
    <property type="entry name" value="Zinc finger protein"/>
    <property type="match status" value="1"/>
</dbReference>
<keyword evidence="6" id="KW-0539">Nucleus</keyword>
<evidence type="ECO:0000256" key="6">
    <source>
        <dbReference type="ARBA" id="ARBA00023242"/>
    </source>
</evidence>
<feature type="domain" description="C2H2-type" evidence="9">
    <location>
        <begin position="346"/>
        <end position="369"/>
    </location>
</feature>
<dbReference type="Gene3D" id="3.30.160.60">
    <property type="entry name" value="Classic Zinc Finger"/>
    <property type="match status" value="7"/>
</dbReference>
<dbReference type="FunFam" id="3.30.160.60:FF:000744">
    <property type="entry name" value="zinc finger E-box-binding homeobox 1"/>
    <property type="match status" value="1"/>
</dbReference>
<keyword evidence="4 7" id="KW-0863">Zinc-finger</keyword>
<evidence type="ECO:0000313" key="10">
    <source>
        <dbReference type="EMBL" id="LAB68531.1"/>
    </source>
</evidence>
<dbReference type="SUPFAM" id="SSF57667">
    <property type="entry name" value="beta-beta-alpha zinc fingers"/>
    <property type="match status" value="4"/>
</dbReference>
<evidence type="ECO:0000256" key="3">
    <source>
        <dbReference type="ARBA" id="ARBA00022737"/>
    </source>
</evidence>